<gene>
    <name evidence="2" type="ORF">F511_06944</name>
</gene>
<evidence type="ECO:0008006" key="4">
    <source>
        <dbReference type="Google" id="ProtNLM"/>
    </source>
</evidence>
<feature type="signal peptide" evidence="1">
    <location>
        <begin position="1"/>
        <end position="18"/>
    </location>
</feature>
<protein>
    <recommendedName>
        <fullName evidence="4">Secreted protein</fullName>
    </recommendedName>
</protein>
<evidence type="ECO:0000256" key="1">
    <source>
        <dbReference type="SAM" id="SignalP"/>
    </source>
</evidence>
<sequence length="65" mass="7150">MFFLYDVVLSLALLDKTADSFCSTADHWLPAESSSSRHADVIVAVSRFLPISNADVIVAARSFFQ</sequence>
<evidence type="ECO:0000313" key="2">
    <source>
        <dbReference type="EMBL" id="KZV51476.1"/>
    </source>
</evidence>
<keyword evidence="3" id="KW-1185">Reference proteome</keyword>
<dbReference type="EMBL" id="KQ991616">
    <property type="protein sequence ID" value="KZV51476.1"/>
    <property type="molecule type" value="Genomic_DNA"/>
</dbReference>
<proteinExistence type="predicted"/>
<name>A0A2Z7D2U1_9LAMI</name>
<organism evidence="2 3">
    <name type="scientific">Dorcoceras hygrometricum</name>
    <dbReference type="NCBI Taxonomy" id="472368"/>
    <lineage>
        <taxon>Eukaryota</taxon>
        <taxon>Viridiplantae</taxon>
        <taxon>Streptophyta</taxon>
        <taxon>Embryophyta</taxon>
        <taxon>Tracheophyta</taxon>
        <taxon>Spermatophyta</taxon>
        <taxon>Magnoliopsida</taxon>
        <taxon>eudicotyledons</taxon>
        <taxon>Gunneridae</taxon>
        <taxon>Pentapetalae</taxon>
        <taxon>asterids</taxon>
        <taxon>lamiids</taxon>
        <taxon>Lamiales</taxon>
        <taxon>Gesneriaceae</taxon>
        <taxon>Didymocarpoideae</taxon>
        <taxon>Trichosporeae</taxon>
        <taxon>Loxocarpinae</taxon>
        <taxon>Dorcoceras</taxon>
    </lineage>
</organism>
<dbReference type="AlphaFoldDB" id="A0A2Z7D2U1"/>
<keyword evidence="1" id="KW-0732">Signal</keyword>
<reference evidence="2 3" key="1">
    <citation type="journal article" date="2015" name="Proc. Natl. Acad. Sci. U.S.A.">
        <title>The resurrection genome of Boea hygrometrica: A blueprint for survival of dehydration.</title>
        <authorList>
            <person name="Xiao L."/>
            <person name="Yang G."/>
            <person name="Zhang L."/>
            <person name="Yang X."/>
            <person name="Zhao S."/>
            <person name="Ji Z."/>
            <person name="Zhou Q."/>
            <person name="Hu M."/>
            <person name="Wang Y."/>
            <person name="Chen M."/>
            <person name="Xu Y."/>
            <person name="Jin H."/>
            <person name="Xiao X."/>
            <person name="Hu G."/>
            <person name="Bao F."/>
            <person name="Hu Y."/>
            <person name="Wan P."/>
            <person name="Li L."/>
            <person name="Deng X."/>
            <person name="Kuang T."/>
            <person name="Xiang C."/>
            <person name="Zhu J.K."/>
            <person name="Oliver M.J."/>
            <person name="He Y."/>
        </authorList>
    </citation>
    <scope>NUCLEOTIDE SEQUENCE [LARGE SCALE GENOMIC DNA]</scope>
    <source>
        <strain evidence="3">cv. XS01</strain>
    </source>
</reference>
<dbReference type="Proteomes" id="UP000250235">
    <property type="component" value="Unassembled WGS sequence"/>
</dbReference>
<evidence type="ECO:0000313" key="3">
    <source>
        <dbReference type="Proteomes" id="UP000250235"/>
    </source>
</evidence>
<feature type="chain" id="PRO_5016418911" description="Secreted protein" evidence="1">
    <location>
        <begin position="19"/>
        <end position="65"/>
    </location>
</feature>
<accession>A0A2Z7D2U1</accession>